<reference evidence="9" key="1">
    <citation type="submission" date="2018-06" db="EMBL/GenBank/DDBJ databases">
        <authorList>
            <person name="Guldener U."/>
        </authorList>
    </citation>
    <scope>NUCLEOTIDE SEQUENCE [LARGE SCALE GENOMIC DNA]</scope>
    <source>
        <strain evidence="9">UTAD17</strain>
    </source>
</reference>
<feature type="repeat" description="WD" evidence="6">
    <location>
        <begin position="289"/>
        <end position="323"/>
    </location>
</feature>
<gene>
    <name evidence="8" type="ORF">SCODWIG_02693</name>
</gene>
<dbReference type="Gene3D" id="2.130.10.10">
    <property type="entry name" value="YVTN repeat-like/Quinoprotein amine dehydrogenase"/>
    <property type="match status" value="1"/>
</dbReference>
<dbReference type="PROSITE" id="PS50294">
    <property type="entry name" value="WD_REPEATS_REGION"/>
    <property type="match status" value="2"/>
</dbReference>
<evidence type="ECO:0000256" key="4">
    <source>
        <dbReference type="ARBA" id="ARBA00022853"/>
    </source>
</evidence>
<dbReference type="Pfam" id="PF00400">
    <property type="entry name" value="WD40"/>
    <property type="match status" value="4"/>
</dbReference>
<evidence type="ECO:0000256" key="2">
    <source>
        <dbReference type="ARBA" id="ARBA00022574"/>
    </source>
</evidence>
<dbReference type="PROSITE" id="PS00678">
    <property type="entry name" value="WD_REPEATS_1"/>
    <property type="match status" value="2"/>
</dbReference>
<name>A0A376B8D9_9ASCO</name>
<dbReference type="SUPFAM" id="SSF50978">
    <property type="entry name" value="WD40 repeat-like"/>
    <property type="match status" value="1"/>
</dbReference>
<sequence>MSEELAQPTTIEDEYELWKSNVSLMYDFLSETRLLWPTLTVEWLPSLETENIRQEFIIGTLTTGAEKNFLKIAAIDLPEEVIKDECNNDNEKDDDTEAGSTHSKIKIVKKFAHEEEVNRARYMPQNTDLIATINGSGTVFLYDKSKNKQEALVSKFVAHTENGYGLSFNPNIKNQLLSCSDDKTVALWDITNNKAPLHFIEPHVDMVNDCKWSNFNEALFGSVSEDKHLYLYDTRCTKKNMIIGDIQVESSFNTLSFSKHSHNLFAAAGTDSLVYLYDMRNLSKPLHAMEGHTDSVSTLDFSPHRDGIILSSGADRRVITWDITQFGAELPPEDAEDGVPELLMMHGGHRSSVNDFSINPNIPWLVASAEEENILHIWKVSKRLTTTEFTAKYDIKSLE</sequence>
<dbReference type="GO" id="GO:0016740">
    <property type="term" value="F:transferase activity"/>
    <property type="evidence" value="ECO:0007669"/>
    <property type="project" value="UniProtKB-KW"/>
</dbReference>
<dbReference type="AlphaFoldDB" id="A0A376B8D9"/>
<feature type="repeat" description="WD" evidence="6">
    <location>
        <begin position="346"/>
        <end position="388"/>
    </location>
</feature>
<evidence type="ECO:0000256" key="1">
    <source>
        <dbReference type="ARBA" id="ARBA00004123"/>
    </source>
</evidence>
<dbReference type="InterPro" id="IPR001680">
    <property type="entry name" value="WD40_rpt"/>
</dbReference>
<dbReference type="InterPro" id="IPR015943">
    <property type="entry name" value="WD40/YVTN_repeat-like_dom_sf"/>
</dbReference>
<organism evidence="8 9">
    <name type="scientific">Saccharomycodes ludwigii</name>
    <dbReference type="NCBI Taxonomy" id="36035"/>
    <lineage>
        <taxon>Eukaryota</taxon>
        <taxon>Fungi</taxon>
        <taxon>Dikarya</taxon>
        <taxon>Ascomycota</taxon>
        <taxon>Saccharomycotina</taxon>
        <taxon>Saccharomycetes</taxon>
        <taxon>Saccharomycodales</taxon>
        <taxon>Saccharomycodaceae</taxon>
        <taxon>Saccharomycodes</taxon>
    </lineage>
</organism>
<dbReference type="Proteomes" id="UP000262825">
    <property type="component" value="Unassembled WGS sequence"/>
</dbReference>
<keyword evidence="5" id="KW-0539">Nucleus</keyword>
<dbReference type="SMART" id="SM00320">
    <property type="entry name" value="WD40"/>
    <property type="match status" value="6"/>
</dbReference>
<dbReference type="PROSITE" id="PS50082">
    <property type="entry name" value="WD_REPEATS_2"/>
    <property type="match status" value="3"/>
</dbReference>
<dbReference type="VEuPathDB" id="FungiDB:SCODWIG_02693"/>
<feature type="domain" description="Histone-binding protein RBBP4-like N-terminal" evidence="7">
    <location>
        <begin position="13"/>
        <end position="78"/>
    </location>
</feature>
<keyword evidence="9" id="KW-1185">Reference proteome</keyword>
<keyword evidence="3" id="KW-0677">Repeat</keyword>
<dbReference type="GO" id="GO:0006325">
    <property type="term" value="P:chromatin organization"/>
    <property type="evidence" value="ECO:0007669"/>
    <property type="project" value="UniProtKB-KW"/>
</dbReference>
<keyword evidence="4" id="KW-0156">Chromatin regulator</keyword>
<protein>
    <submittedName>
        <fullName evidence="8">Probable Histone acetyltransferase type B subunit 2</fullName>
    </submittedName>
</protein>
<comment type="subcellular location">
    <subcellularLocation>
        <location evidence="1">Nucleus</location>
    </subcellularLocation>
</comment>
<proteinExistence type="predicted"/>
<feature type="repeat" description="WD" evidence="6">
    <location>
        <begin position="156"/>
        <end position="198"/>
    </location>
</feature>
<dbReference type="InterPro" id="IPR022052">
    <property type="entry name" value="Histone-bd_RBBP4-like_N"/>
</dbReference>
<dbReference type="GO" id="GO:0005634">
    <property type="term" value="C:nucleus"/>
    <property type="evidence" value="ECO:0007669"/>
    <property type="project" value="UniProtKB-SubCell"/>
</dbReference>
<dbReference type="PANTHER" id="PTHR22850">
    <property type="entry name" value="WD40 REPEAT FAMILY"/>
    <property type="match status" value="1"/>
</dbReference>
<dbReference type="InterPro" id="IPR050459">
    <property type="entry name" value="WD_repeat_RBAP46/RBAP48/MSI1"/>
</dbReference>
<evidence type="ECO:0000313" key="8">
    <source>
        <dbReference type="EMBL" id="SSD60932.1"/>
    </source>
</evidence>
<accession>A0A376B8D9</accession>
<keyword evidence="2 6" id="KW-0853">WD repeat</keyword>
<evidence type="ECO:0000256" key="5">
    <source>
        <dbReference type="ARBA" id="ARBA00023242"/>
    </source>
</evidence>
<dbReference type="EMBL" id="UFAJ01000503">
    <property type="protein sequence ID" value="SSD60932.1"/>
    <property type="molecule type" value="Genomic_DNA"/>
</dbReference>
<evidence type="ECO:0000313" key="9">
    <source>
        <dbReference type="Proteomes" id="UP000262825"/>
    </source>
</evidence>
<dbReference type="Pfam" id="PF12265">
    <property type="entry name" value="CAF1C_H4-bd"/>
    <property type="match status" value="1"/>
</dbReference>
<dbReference type="InterPro" id="IPR019775">
    <property type="entry name" value="WD40_repeat_CS"/>
</dbReference>
<evidence type="ECO:0000256" key="3">
    <source>
        <dbReference type="ARBA" id="ARBA00022737"/>
    </source>
</evidence>
<dbReference type="InterPro" id="IPR036322">
    <property type="entry name" value="WD40_repeat_dom_sf"/>
</dbReference>
<keyword evidence="8" id="KW-0808">Transferase</keyword>
<evidence type="ECO:0000256" key="6">
    <source>
        <dbReference type="PROSITE-ProRule" id="PRU00221"/>
    </source>
</evidence>
<evidence type="ECO:0000259" key="7">
    <source>
        <dbReference type="Pfam" id="PF12265"/>
    </source>
</evidence>